<dbReference type="STRING" id="478820.A0A196SD57"/>
<dbReference type="Proteomes" id="UP000078348">
    <property type="component" value="Unassembled WGS sequence"/>
</dbReference>
<dbReference type="PANTHER" id="PTHR10145:SF6">
    <property type="entry name" value="TRANSCRIPTION ELONGATION FACTOR SPT6"/>
    <property type="match status" value="1"/>
</dbReference>
<evidence type="ECO:0000313" key="7">
    <source>
        <dbReference type="EMBL" id="OAO14062.1"/>
    </source>
</evidence>
<organism evidence="7 8">
    <name type="scientific">Blastocystis sp. subtype 1 (strain ATCC 50177 / NandII)</name>
    <dbReference type="NCBI Taxonomy" id="478820"/>
    <lineage>
        <taxon>Eukaryota</taxon>
        <taxon>Sar</taxon>
        <taxon>Stramenopiles</taxon>
        <taxon>Bigyra</taxon>
        <taxon>Opalozoa</taxon>
        <taxon>Opalinata</taxon>
        <taxon>Blastocystidae</taxon>
        <taxon>Blastocystis</taxon>
    </lineage>
</organism>
<dbReference type="InterPro" id="IPR032706">
    <property type="entry name" value="Spt6_HHH"/>
</dbReference>
<dbReference type="InterPro" id="IPR010994">
    <property type="entry name" value="RuvA_2-like"/>
</dbReference>
<dbReference type="Pfam" id="PF14639">
    <property type="entry name" value="YqgF"/>
    <property type="match status" value="1"/>
</dbReference>
<dbReference type="GO" id="GO:0042393">
    <property type="term" value="F:histone binding"/>
    <property type="evidence" value="ECO:0007669"/>
    <property type="project" value="TreeGrafter"/>
</dbReference>
<dbReference type="EMBL" id="LXWW01000289">
    <property type="protein sequence ID" value="OAO14062.1"/>
    <property type="molecule type" value="Genomic_DNA"/>
</dbReference>
<evidence type="ECO:0000256" key="4">
    <source>
        <dbReference type="ARBA" id="ARBA00023242"/>
    </source>
</evidence>
<dbReference type="GO" id="GO:0003676">
    <property type="term" value="F:nucleic acid binding"/>
    <property type="evidence" value="ECO:0007669"/>
    <property type="project" value="InterPro"/>
</dbReference>
<dbReference type="Gene3D" id="3.30.420.140">
    <property type="entry name" value="YqgF/RNase H-like domain"/>
    <property type="match status" value="1"/>
</dbReference>
<dbReference type="Pfam" id="PF21710">
    <property type="entry name" value="Spt6_S1"/>
    <property type="match status" value="1"/>
</dbReference>
<keyword evidence="4" id="KW-0539">Nucleus</keyword>
<evidence type="ECO:0000256" key="5">
    <source>
        <dbReference type="SAM" id="MobiDB-lite"/>
    </source>
</evidence>
<keyword evidence="7" id="KW-0648">Protein biosynthesis</keyword>
<dbReference type="InterPro" id="IPR023319">
    <property type="entry name" value="Tex-like_HTH_dom_sf"/>
</dbReference>
<dbReference type="Gene3D" id="3.30.505.10">
    <property type="entry name" value="SH2 domain"/>
    <property type="match status" value="2"/>
</dbReference>
<dbReference type="SMART" id="SM00316">
    <property type="entry name" value="S1"/>
    <property type="match status" value="1"/>
</dbReference>
<gene>
    <name evidence="7" type="ORF">AV274_4240</name>
</gene>
<dbReference type="Gene3D" id="1.10.150.850">
    <property type="entry name" value="Spt6, helix-hairpin-helix domain"/>
    <property type="match status" value="1"/>
</dbReference>
<dbReference type="InterPro" id="IPR028231">
    <property type="entry name" value="Spt6_YqgF"/>
</dbReference>
<dbReference type="InterPro" id="IPR037027">
    <property type="entry name" value="YqgF/RNaseH-like_dom_sf"/>
</dbReference>
<dbReference type="InterPro" id="IPR035420">
    <property type="entry name" value="Spt6_SH2"/>
</dbReference>
<dbReference type="PROSITE" id="PS50126">
    <property type="entry name" value="S1"/>
    <property type="match status" value="1"/>
</dbReference>
<comment type="subcellular location">
    <subcellularLocation>
        <location evidence="1">Nucleus</location>
    </subcellularLocation>
</comment>
<comment type="similarity">
    <text evidence="2">Belongs to the SPT6 family.</text>
</comment>
<comment type="caution">
    <text evidence="7">The sequence shown here is derived from an EMBL/GenBank/DDBJ whole genome shotgun (WGS) entry which is preliminary data.</text>
</comment>
<dbReference type="GO" id="GO:0031491">
    <property type="term" value="F:nucleosome binding"/>
    <property type="evidence" value="ECO:0007669"/>
    <property type="project" value="TreeGrafter"/>
</dbReference>
<evidence type="ECO:0000313" key="8">
    <source>
        <dbReference type="Proteomes" id="UP000078348"/>
    </source>
</evidence>
<name>A0A196SD57_BLAHN</name>
<dbReference type="InterPro" id="IPR023323">
    <property type="entry name" value="Tex-like_dom_sf"/>
</dbReference>
<evidence type="ECO:0000256" key="2">
    <source>
        <dbReference type="ARBA" id="ARBA00009253"/>
    </source>
</evidence>
<keyword evidence="7" id="KW-0251">Elongation factor</keyword>
<dbReference type="Gene3D" id="1.10.10.2740">
    <property type="entry name" value="Spt6, Death-like domain"/>
    <property type="match status" value="1"/>
</dbReference>
<dbReference type="GO" id="GO:0008023">
    <property type="term" value="C:transcription elongation factor complex"/>
    <property type="evidence" value="ECO:0007669"/>
    <property type="project" value="TreeGrafter"/>
</dbReference>
<keyword evidence="8" id="KW-1185">Reference proteome</keyword>
<feature type="region of interest" description="Disordered" evidence="5">
    <location>
        <begin position="1"/>
        <end position="86"/>
    </location>
</feature>
<dbReference type="InterPro" id="IPR012337">
    <property type="entry name" value="RNaseH-like_sf"/>
</dbReference>
<dbReference type="InterPro" id="IPR017072">
    <property type="entry name" value="TF_Spt6"/>
</dbReference>
<dbReference type="Pfam" id="PF14633">
    <property type="entry name" value="SH2_2"/>
    <property type="match status" value="1"/>
</dbReference>
<feature type="compositionally biased region" description="Acidic residues" evidence="5">
    <location>
        <begin position="47"/>
        <end position="69"/>
    </location>
</feature>
<dbReference type="InterPro" id="IPR049540">
    <property type="entry name" value="Spt6-like_S1"/>
</dbReference>
<reference evidence="7 8" key="1">
    <citation type="submission" date="2016-05" db="EMBL/GenBank/DDBJ databases">
        <title>Nuclear genome of Blastocystis sp. subtype 1 NandII.</title>
        <authorList>
            <person name="Gentekaki E."/>
            <person name="Curtis B."/>
            <person name="Stairs C."/>
            <person name="Eme L."/>
            <person name="Herman E."/>
            <person name="Klimes V."/>
            <person name="Arias M.C."/>
            <person name="Elias M."/>
            <person name="Hilliou F."/>
            <person name="Klute M."/>
            <person name="Malik S.-B."/>
            <person name="Pightling A."/>
            <person name="Rachubinski R."/>
            <person name="Salas D."/>
            <person name="Schlacht A."/>
            <person name="Suga H."/>
            <person name="Archibald J."/>
            <person name="Ball S.G."/>
            <person name="Clark G."/>
            <person name="Dacks J."/>
            <person name="Van Der Giezen M."/>
            <person name="Tsaousis A."/>
            <person name="Roger A."/>
        </authorList>
    </citation>
    <scope>NUCLEOTIDE SEQUENCE [LARGE SCALE GENOMIC DNA]</scope>
    <source>
        <strain evidence="8">ATCC 50177 / NandII</strain>
    </source>
</reference>
<evidence type="ECO:0000259" key="6">
    <source>
        <dbReference type="PROSITE" id="PS50126"/>
    </source>
</evidence>
<dbReference type="InterPro" id="IPR036860">
    <property type="entry name" value="SH2_dom_sf"/>
</dbReference>
<dbReference type="GO" id="GO:0003746">
    <property type="term" value="F:translation elongation factor activity"/>
    <property type="evidence" value="ECO:0007669"/>
    <property type="project" value="UniProtKB-KW"/>
</dbReference>
<dbReference type="PANTHER" id="PTHR10145">
    <property type="entry name" value="TRANSCRIPTION ELONGATION FACTOR SPT6"/>
    <property type="match status" value="1"/>
</dbReference>
<protein>
    <submittedName>
        <fullName evidence="7">Transcription elongation factor SPT6</fullName>
    </submittedName>
</protein>
<dbReference type="InterPro" id="IPR012340">
    <property type="entry name" value="NA-bd_OB-fold"/>
</dbReference>
<feature type="compositionally biased region" description="Basic and acidic residues" evidence="5">
    <location>
        <begin position="71"/>
        <end position="86"/>
    </location>
</feature>
<dbReference type="OrthoDB" id="995477at2759"/>
<dbReference type="SUPFAM" id="SSF47781">
    <property type="entry name" value="RuvA domain 2-like"/>
    <property type="match status" value="1"/>
</dbReference>
<evidence type="ECO:0000256" key="1">
    <source>
        <dbReference type="ARBA" id="ARBA00004123"/>
    </source>
</evidence>
<dbReference type="SUPFAM" id="SSF53098">
    <property type="entry name" value="Ribonuclease H-like"/>
    <property type="match status" value="1"/>
</dbReference>
<dbReference type="SUPFAM" id="SSF50249">
    <property type="entry name" value="Nucleic acid-binding proteins"/>
    <property type="match status" value="1"/>
</dbReference>
<dbReference type="InterPro" id="IPR003029">
    <property type="entry name" value="S1_domain"/>
</dbReference>
<proteinExistence type="inferred from homology"/>
<dbReference type="GO" id="GO:0140673">
    <property type="term" value="P:transcription elongation-coupled chromatin remodeling"/>
    <property type="evidence" value="ECO:0007669"/>
    <property type="project" value="InterPro"/>
</dbReference>
<dbReference type="SUPFAM" id="SSF158832">
    <property type="entry name" value="Tex N-terminal region-like"/>
    <property type="match status" value="1"/>
</dbReference>
<dbReference type="Gene3D" id="1.10.3500.10">
    <property type="entry name" value="Tex N-terminal region-like"/>
    <property type="match status" value="1"/>
</dbReference>
<dbReference type="Pfam" id="PF14635">
    <property type="entry name" value="HHH_7"/>
    <property type="match status" value="1"/>
</dbReference>
<dbReference type="Gene3D" id="1.10.10.650">
    <property type="entry name" value="RuvA domain 2-like"/>
    <property type="match status" value="1"/>
</dbReference>
<feature type="region of interest" description="Disordered" evidence="5">
    <location>
        <begin position="1334"/>
        <end position="1403"/>
    </location>
</feature>
<evidence type="ECO:0000256" key="3">
    <source>
        <dbReference type="ARBA" id="ARBA00023163"/>
    </source>
</evidence>
<dbReference type="GO" id="GO:0034728">
    <property type="term" value="P:nucleosome organization"/>
    <property type="evidence" value="ECO:0007669"/>
    <property type="project" value="TreeGrafter"/>
</dbReference>
<dbReference type="InterPro" id="IPR042066">
    <property type="entry name" value="Spt6_death-like"/>
</dbReference>
<accession>A0A196SD57</accession>
<feature type="domain" description="S1 motif" evidence="6">
    <location>
        <begin position="1011"/>
        <end position="1083"/>
    </location>
</feature>
<feature type="compositionally biased region" description="Pro residues" evidence="5">
    <location>
        <begin position="1341"/>
        <end position="1363"/>
    </location>
</feature>
<feature type="compositionally biased region" description="Basic and acidic residues" evidence="5">
    <location>
        <begin position="1364"/>
        <end position="1403"/>
    </location>
</feature>
<keyword evidence="3" id="KW-0804">Transcription</keyword>
<sequence length="1403" mass="159552">MSEDEFEMTSFKRRKITGDEKSDDDEENQSANPVTTKRRLRKKQIDLDDIDVLNENEGQEEKDMEEGSDYDNQHSEMSEEEQIERPPEVYHEYRGAEGVNFDNENDDFIVDDEGNQFFYNNVGESRKQYYDLAVAYFGEGIRYFINSPGAAEEMAEEESEKEEPEETEMPATKEMETMKTAEEAIWKEENLLTERDVQIAALDIPERIQLVKGLRVLEDYQDKMNCSDWIFNELQVRHHSDFGSVDDSLVKEEISQVLAFYMEQHLEPHYIIKIASRHLQDLTDSDVWHVCELYAEYLELLDTTEAIKATLGQVKAHLATLELSDGGECLSRLLGNYMAELGTPREQQVQALRSFAGLLQSLFQLGAEGQEAPAKRRGSRRDARLRRLFSLELLDLAARFSVDLDRVEVNLLSHSRTAAPQDPGMAPEDLVADEYARYPALAGQRSPSDVLSSAATLYGLLLSYDPHVLAQARMALYDAATVRSDPTEEGVKEIDGSHALYGLHRLRHKPLGELGDEEFLLLEEGVNDGLLHYDIDVKEGVSTFRRQLEELLTAPDSPYAVFQKQAVQTCCTQLEQATVEYLKERIRLQSYRAIAAKCGAALHDIICFRGYQNKHNRLGTVLALALSSERSASSTAAVLNENGVVIDHAILGQGGPVSKADMEGFLDNVSRLFENNQVDVVVMNGALLGQTRQLQKNISERLASVANEKQLEVPEVVIIDDAVAQLRFARDNDVYYPHALQKFKLAVYCARFFQNPLSEVAALYNNPLDPDDCDLLRLELNPYQSAVPPSILRRALVMEICNELVCAGLVLQDAMAYLDGYALVQFLPGFGYRKAREFVDKLREEGARVRNREELKAATGLGDVVFKNCNGFIKFAVKRLVNLEEVKNDSAYHVLDMLRIPCHLHGVVTRICEELTRATVGKTGQEAVAEIVLHHESYEKRSDEGRYELLLYEDERQLESAIPELTDIPLRLVCNELTSDGRDGRESVGALPPERLFFLLSGETEQSFRVGSLVLARVIRIFEGQKVLTKLDNGLLGVINGPDFSDNAQDIEVVRNIIEEGDSLTCRVLAIDIANFSVTLSSRPSVVNDRFHAAGRLDAYFQPEPEEWEKGILEDIERRLTEEQRARQLVKRNILDSHYFCVNLEGAIDILKEQPVGSCLFRPSLQGLDQIVLTYRMLSDYYVSYDVLESNKDPEDRTKLGKELSLCGEVYTELDEIVDRFVNPITVLVSAIQQYEKFVLLGDKEVDDRVFEQFQKNPAHLPYLLSFSRGRIGLLRITYCKRGQVHHEYAELRPLGILYDRRIFQHVQSYVNYFKSHIKEILARRLETQRTAHAAYNPAPMQGPPPRGYPPMPGMPMQGPPRDYPPRDYSSRDYSSRDYSSRDYPPRDYSSRDYPPMHDMPRY</sequence>